<evidence type="ECO:0000313" key="3">
    <source>
        <dbReference type="Proteomes" id="UP000094569"/>
    </source>
</evidence>
<evidence type="ECO:0000313" key="2">
    <source>
        <dbReference type="EMBL" id="ODM14397.1"/>
    </source>
</evidence>
<proteinExistence type="predicted"/>
<gene>
    <name evidence="2" type="ORF">SI65_10232</name>
</gene>
<feature type="compositionally biased region" description="Polar residues" evidence="1">
    <location>
        <begin position="55"/>
        <end position="65"/>
    </location>
</feature>
<dbReference type="EMBL" id="JXNT01000027">
    <property type="protein sequence ID" value="ODM14397.1"/>
    <property type="molecule type" value="Genomic_DNA"/>
</dbReference>
<dbReference type="AlphaFoldDB" id="A0A1E3B0E5"/>
<dbReference type="VEuPathDB" id="FungiDB:SI65_10232"/>
<name>A0A1E3B0E5_ASPCR</name>
<feature type="region of interest" description="Disordered" evidence="1">
    <location>
        <begin position="33"/>
        <end position="85"/>
    </location>
</feature>
<comment type="caution">
    <text evidence="2">The sequence shown here is derived from an EMBL/GenBank/DDBJ whole genome shotgun (WGS) entry which is preliminary data.</text>
</comment>
<protein>
    <submittedName>
        <fullName evidence="2">Uncharacterized protein</fullName>
    </submittedName>
</protein>
<dbReference type="STRING" id="573508.A0A1E3B0E5"/>
<reference evidence="2 3" key="1">
    <citation type="journal article" date="2016" name="BMC Genomics">
        <title>Comparative genomic and transcriptomic analyses of the Fuzhuan brick tea-fermentation fungus Aspergillus cristatus.</title>
        <authorList>
            <person name="Ge Y."/>
            <person name="Wang Y."/>
            <person name="Liu Y."/>
            <person name="Tan Y."/>
            <person name="Ren X."/>
            <person name="Zhang X."/>
            <person name="Hyde K.D."/>
            <person name="Liu Y."/>
            <person name="Liu Z."/>
        </authorList>
    </citation>
    <scope>NUCLEOTIDE SEQUENCE [LARGE SCALE GENOMIC DNA]</scope>
    <source>
        <strain evidence="2 3">GZAAS20.1005</strain>
    </source>
</reference>
<dbReference type="Proteomes" id="UP000094569">
    <property type="component" value="Unassembled WGS sequence"/>
</dbReference>
<sequence length="85" mass="9405">MLLHHDLPSGDYMNLARFLQNLENRHFQYQSNPWNHAAAPKPAAVTSARPDGPPQHTTASPSAETTKPHPDAMDLSSACRYTTSH</sequence>
<evidence type="ECO:0000256" key="1">
    <source>
        <dbReference type="SAM" id="MobiDB-lite"/>
    </source>
</evidence>
<accession>A0A1E3B0E5</accession>
<keyword evidence="3" id="KW-1185">Reference proteome</keyword>
<organism evidence="2 3">
    <name type="scientific">Aspergillus cristatus</name>
    <name type="common">Chinese Fuzhuan brick tea-fermentation fungus</name>
    <name type="synonym">Eurotium cristatum</name>
    <dbReference type="NCBI Taxonomy" id="573508"/>
    <lineage>
        <taxon>Eukaryota</taxon>
        <taxon>Fungi</taxon>
        <taxon>Dikarya</taxon>
        <taxon>Ascomycota</taxon>
        <taxon>Pezizomycotina</taxon>
        <taxon>Eurotiomycetes</taxon>
        <taxon>Eurotiomycetidae</taxon>
        <taxon>Eurotiales</taxon>
        <taxon>Aspergillaceae</taxon>
        <taxon>Aspergillus</taxon>
        <taxon>Aspergillus subgen. Aspergillus</taxon>
    </lineage>
</organism>